<dbReference type="GO" id="GO:0008270">
    <property type="term" value="F:zinc ion binding"/>
    <property type="evidence" value="ECO:0007669"/>
    <property type="project" value="UniProtKB-KW"/>
</dbReference>
<keyword evidence="6" id="KW-0862">Zinc</keyword>
<evidence type="ECO:0000313" key="12">
    <source>
        <dbReference type="EMBL" id="GFP30539.1"/>
    </source>
</evidence>
<dbReference type="Pfam" id="PF00708">
    <property type="entry name" value="Acylphosphatase"/>
    <property type="match status" value="1"/>
</dbReference>
<comment type="pathway">
    <text evidence="1">Protein modification; [NiFe] hydrogenase maturation.</text>
</comment>
<gene>
    <name evidence="12" type="ORF">HKBW3S34_01459</name>
    <name evidence="13" type="ORF">HKBW3S47_00315</name>
</gene>
<dbReference type="Proteomes" id="UP000569018">
    <property type="component" value="Unassembled WGS sequence"/>
</dbReference>
<dbReference type="PROSITE" id="PS51160">
    <property type="entry name" value="ACYLPHOSPHATASE_3"/>
    <property type="match status" value="1"/>
</dbReference>
<dbReference type="Pfam" id="PF01300">
    <property type="entry name" value="Sua5_yciO_yrdC"/>
    <property type="match status" value="1"/>
</dbReference>
<feature type="active site" evidence="9">
    <location>
        <position position="19"/>
    </location>
</feature>
<dbReference type="AlphaFoldDB" id="A0A6V8QH01"/>
<feature type="domain" description="YrdC-like" evidence="11">
    <location>
        <begin position="199"/>
        <end position="384"/>
    </location>
</feature>
<dbReference type="InterPro" id="IPR006070">
    <property type="entry name" value="Sua5-like_dom"/>
</dbReference>
<sequence>MMERYRIRIKGIVQGVGFRPFVYQLAKRHGLAGWVSNTSQGVLIEAEGEKEELTAFVQALSREAPPQAVVKSVNWESHPPADFCDFTIRESIKKEGQFVLISPDIATCAECLIELFDPADRRYRYPFINCTNCGPRFTIIEEIPYDRASTTMKNFTMCPQCQAEYDNPMSRRFHAQPNACPRCGPTLILQAPDGYAFTTDPIKTVVHLLKKGHILAIKGLGGFHLACDATNDQAVTALRTRKHRYAKPLALMFPDLETIKKHCRVSSAEAEALSSSRRPIVLLKDRGTGVISGQVAPGQRYQGAMLPYTPLHHLLLEESKMILIMTSGNISEEPIATDNLEALKRLEGIADYFLLHDRDIYARYDDSVVRVIEGQEVLVRRSRGYAPYPLSLPFSSTETLACGAELKNTFCLTKENYAFLSQHIGDLENWETFQHFENTLKLYQRLFRIKPSLVAYDLHPDYLSTKYALNLEGVQKIGIQHHHAHVVSCMMENGLKDRVIGVACDGTGYGVDGTIWGCEFLLADWKDFERQGHLLYIPMPGGALAIQRPYRMALGYLYQLFPDRFEALRQEFFGKTDPEEARLVRLQIDKNLNSPLTSSCGRLFDVASALLGVRLVSEYEGQAACELEMVADEKTEESYPFEIKEDEDRLVIDPTLTISAIMDEVRKGKKKDLIAGAFHNTVAEFITETCLRLRRDSRIDRVVLSGGVFQNVHLVTKLKQRLEREGFQVFTHRLVPTNDGGISLGQAVIANAKLGIAR</sequence>
<dbReference type="SUPFAM" id="SSF53067">
    <property type="entry name" value="Actin-like ATPase domain"/>
    <property type="match status" value="1"/>
</dbReference>
<evidence type="ECO:0000256" key="9">
    <source>
        <dbReference type="PROSITE-ProRule" id="PRU00520"/>
    </source>
</evidence>
<accession>A0A6V8QH01</accession>
<organism evidence="13 14">
    <name type="scientific">Candidatus Hakubella thermalkaliphila</name>
    <dbReference type="NCBI Taxonomy" id="2754717"/>
    <lineage>
        <taxon>Bacteria</taxon>
        <taxon>Bacillati</taxon>
        <taxon>Actinomycetota</taxon>
        <taxon>Actinomycetota incertae sedis</taxon>
        <taxon>Candidatus Hakubellales</taxon>
        <taxon>Candidatus Hakubellaceae</taxon>
        <taxon>Candidatus Hakubella</taxon>
    </lineage>
</organism>
<evidence type="ECO:0000256" key="8">
    <source>
        <dbReference type="PIRNR" id="PIRNR006256"/>
    </source>
</evidence>
<feature type="domain" description="Acylphosphatase-like" evidence="10">
    <location>
        <begin position="4"/>
        <end position="90"/>
    </location>
</feature>
<protein>
    <recommendedName>
        <fullName evidence="8">Carbamoyltransferase</fullName>
        <ecNumber evidence="8">6.2.-.-</ecNumber>
    </recommendedName>
</protein>
<evidence type="ECO:0000256" key="5">
    <source>
        <dbReference type="ARBA" id="ARBA00022771"/>
    </source>
</evidence>
<evidence type="ECO:0000313" key="15">
    <source>
        <dbReference type="Proteomes" id="UP000588083"/>
    </source>
</evidence>
<keyword evidence="4" id="KW-0479">Metal-binding</keyword>
<feature type="active site" evidence="9">
    <location>
        <position position="37"/>
    </location>
</feature>
<proteinExistence type="inferred from homology"/>
<dbReference type="Gene3D" id="3.30.110.120">
    <property type="match status" value="1"/>
</dbReference>
<dbReference type="PANTHER" id="PTHR42959:SF1">
    <property type="entry name" value="CARBAMOYLTRANSFERASE HYPF"/>
    <property type="match status" value="1"/>
</dbReference>
<dbReference type="Gene3D" id="3.30.420.360">
    <property type="match status" value="1"/>
</dbReference>
<dbReference type="PIRSF" id="PIRSF006256">
    <property type="entry name" value="CMPcnvr_hdrg_mat"/>
    <property type="match status" value="1"/>
</dbReference>
<evidence type="ECO:0000256" key="2">
    <source>
        <dbReference type="ARBA" id="ARBA00008097"/>
    </source>
</evidence>
<dbReference type="PROSITE" id="PS00150">
    <property type="entry name" value="ACYLPHOSPHATASE_1"/>
    <property type="match status" value="1"/>
</dbReference>
<dbReference type="EMBL" id="BLRZ01000075">
    <property type="protein sequence ID" value="GFP30539.1"/>
    <property type="molecule type" value="Genomic_DNA"/>
</dbReference>
<evidence type="ECO:0000256" key="6">
    <source>
        <dbReference type="ARBA" id="ARBA00022833"/>
    </source>
</evidence>
<evidence type="ECO:0000256" key="3">
    <source>
        <dbReference type="ARBA" id="ARBA00022598"/>
    </source>
</evidence>
<dbReference type="InterPro" id="IPR043129">
    <property type="entry name" value="ATPase_NBD"/>
</dbReference>
<dbReference type="InterPro" id="IPR001792">
    <property type="entry name" value="Acylphosphatase-like_dom"/>
</dbReference>
<dbReference type="InterPro" id="IPR011125">
    <property type="entry name" value="Znf_HypF"/>
</dbReference>
<dbReference type="RefSeq" id="WP_176235323.1">
    <property type="nucleotide sequence ID" value="NZ_BLRZ01000075.1"/>
</dbReference>
<dbReference type="Pfam" id="PF07503">
    <property type="entry name" value="zf-HYPF"/>
    <property type="match status" value="2"/>
</dbReference>
<comment type="similarity">
    <text evidence="2 8">Belongs to the carbamoyltransferase HypF family.</text>
</comment>
<evidence type="ECO:0000313" key="13">
    <source>
        <dbReference type="EMBL" id="GFP38614.1"/>
    </source>
</evidence>
<dbReference type="InterPro" id="IPR051060">
    <property type="entry name" value="Carbamoyltrans_HypF-like"/>
</dbReference>
<keyword evidence="5" id="KW-0863">Zinc-finger</keyword>
<dbReference type="Pfam" id="PF17788">
    <property type="entry name" value="HypF_C"/>
    <property type="match status" value="1"/>
</dbReference>
<evidence type="ECO:0000259" key="10">
    <source>
        <dbReference type="PROSITE" id="PS51160"/>
    </source>
</evidence>
<name>A0A6V8QH01_9ACTN</name>
<dbReference type="InterPro" id="IPR036046">
    <property type="entry name" value="Acylphosphatase-like_dom_sf"/>
</dbReference>
<comment type="catalytic activity">
    <reaction evidence="9">
        <text>an acyl phosphate + H2O = a carboxylate + phosphate + H(+)</text>
        <dbReference type="Rhea" id="RHEA:14965"/>
        <dbReference type="ChEBI" id="CHEBI:15377"/>
        <dbReference type="ChEBI" id="CHEBI:15378"/>
        <dbReference type="ChEBI" id="CHEBI:29067"/>
        <dbReference type="ChEBI" id="CHEBI:43474"/>
        <dbReference type="ChEBI" id="CHEBI:59918"/>
        <dbReference type="EC" id="3.6.1.7"/>
    </reaction>
</comment>
<evidence type="ECO:0000256" key="7">
    <source>
        <dbReference type="ARBA" id="ARBA00048220"/>
    </source>
</evidence>
<dbReference type="Gene3D" id="3.30.420.40">
    <property type="match status" value="1"/>
</dbReference>
<comment type="caution">
    <text evidence="13">The sequence shown here is derived from an EMBL/GenBank/DDBJ whole genome shotgun (WGS) entry which is preliminary data.</text>
</comment>
<dbReference type="InterPro" id="IPR055128">
    <property type="entry name" value="HypF_C_2"/>
</dbReference>
<dbReference type="GO" id="GO:0003998">
    <property type="term" value="F:acylphosphatase activity"/>
    <property type="evidence" value="ECO:0007669"/>
    <property type="project" value="UniProtKB-EC"/>
</dbReference>
<evidence type="ECO:0000313" key="14">
    <source>
        <dbReference type="Proteomes" id="UP000569018"/>
    </source>
</evidence>
<dbReference type="PANTHER" id="PTHR42959">
    <property type="entry name" value="CARBAMOYLTRANSFERASE"/>
    <property type="match status" value="1"/>
</dbReference>
<dbReference type="InterPro" id="IPR041440">
    <property type="entry name" value="HypF_C"/>
</dbReference>
<dbReference type="PROSITE" id="PS51163">
    <property type="entry name" value="YRDC"/>
    <property type="match status" value="1"/>
</dbReference>
<evidence type="ECO:0000259" key="11">
    <source>
        <dbReference type="PROSITE" id="PS51163"/>
    </source>
</evidence>
<dbReference type="NCBIfam" id="TIGR00143">
    <property type="entry name" value="hypF"/>
    <property type="match status" value="1"/>
</dbReference>
<dbReference type="Proteomes" id="UP000588083">
    <property type="component" value="Unassembled WGS sequence"/>
</dbReference>
<dbReference type="InterPro" id="IPR004421">
    <property type="entry name" value="Carbamoyltransferase_HypF"/>
</dbReference>
<dbReference type="GO" id="GO:0003725">
    <property type="term" value="F:double-stranded RNA binding"/>
    <property type="evidence" value="ECO:0007669"/>
    <property type="project" value="InterPro"/>
</dbReference>
<dbReference type="EC" id="6.2.-.-" evidence="8"/>
<dbReference type="Pfam" id="PF22521">
    <property type="entry name" value="HypF_C_2"/>
    <property type="match status" value="1"/>
</dbReference>
<keyword evidence="3" id="KW-0436">Ligase</keyword>
<evidence type="ECO:0000256" key="4">
    <source>
        <dbReference type="ARBA" id="ARBA00022723"/>
    </source>
</evidence>
<dbReference type="Gene3D" id="3.90.870.50">
    <property type="match status" value="1"/>
</dbReference>
<dbReference type="UniPathway" id="UPA00335"/>
<dbReference type="SUPFAM" id="SSF54975">
    <property type="entry name" value="Acylphosphatase/BLUF domain-like"/>
    <property type="match status" value="1"/>
</dbReference>
<dbReference type="GO" id="GO:0016743">
    <property type="term" value="F:carboxyl- or carbamoyltransferase activity"/>
    <property type="evidence" value="ECO:0007669"/>
    <property type="project" value="UniProtKB-UniRule"/>
</dbReference>
<dbReference type="GO" id="GO:0016874">
    <property type="term" value="F:ligase activity"/>
    <property type="evidence" value="ECO:0007669"/>
    <property type="project" value="UniProtKB-UniRule"/>
</dbReference>
<dbReference type="InterPro" id="IPR017945">
    <property type="entry name" value="DHBP_synth_RibB-like_a/b_dom"/>
</dbReference>
<evidence type="ECO:0000256" key="1">
    <source>
        <dbReference type="ARBA" id="ARBA00004711"/>
    </source>
</evidence>
<dbReference type="EMBL" id="BLSD01000009">
    <property type="protein sequence ID" value="GFP38614.1"/>
    <property type="molecule type" value="Genomic_DNA"/>
</dbReference>
<dbReference type="GO" id="GO:0051604">
    <property type="term" value="P:protein maturation"/>
    <property type="evidence" value="ECO:0007669"/>
    <property type="project" value="TreeGrafter"/>
</dbReference>
<reference evidence="14 15" key="1">
    <citation type="journal article" date="2020" name="Front. Microbiol.">
        <title>Single-cell genomics of novel Actinobacteria with the Wood-Ljungdahl pathway discovered in a serpentinizing system.</title>
        <authorList>
            <person name="Merino N."/>
            <person name="Kawai M."/>
            <person name="Boyd E.S."/>
            <person name="Colman D.R."/>
            <person name="McGlynn S.E."/>
            <person name="Nealson K.H."/>
            <person name="Kurokawa K."/>
            <person name="Hongoh Y."/>
        </authorList>
    </citation>
    <scope>NUCLEOTIDE SEQUENCE [LARGE SCALE GENOMIC DNA]</scope>
    <source>
        <strain evidence="12 15">S34</strain>
        <strain evidence="13 14">S47</strain>
    </source>
</reference>
<dbReference type="FunFam" id="3.30.420.40:FF:000124">
    <property type="entry name" value="Carbamoyltransferase HypF"/>
    <property type="match status" value="1"/>
</dbReference>
<dbReference type="InterPro" id="IPR017968">
    <property type="entry name" value="Acylphosphatase_CS"/>
</dbReference>
<keyword evidence="9" id="KW-0378">Hydrolase</keyword>
<comment type="catalytic activity">
    <reaction evidence="7">
        <text>C-terminal L-cysteinyl-[HypE protein] + carbamoyl phosphate + ATP + H2O = C-terminal S-carboxamide-L-cysteinyl-[HypE protein] + AMP + phosphate + diphosphate + H(+)</text>
        <dbReference type="Rhea" id="RHEA:55636"/>
        <dbReference type="Rhea" id="RHEA-COMP:14247"/>
        <dbReference type="Rhea" id="RHEA-COMP:14392"/>
        <dbReference type="ChEBI" id="CHEBI:15377"/>
        <dbReference type="ChEBI" id="CHEBI:15378"/>
        <dbReference type="ChEBI" id="CHEBI:30616"/>
        <dbReference type="ChEBI" id="CHEBI:33019"/>
        <dbReference type="ChEBI" id="CHEBI:43474"/>
        <dbReference type="ChEBI" id="CHEBI:58228"/>
        <dbReference type="ChEBI" id="CHEBI:76913"/>
        <dbReference type="ChEBI" id="CHEBI:139126"/>
        <dbReference type="ChEBI" id="CHEBI:456215"/>
    </reaction>
</comment>
<dbReference type="SUPFAM" id="SSF55821">
    <property type="entry name" value="YrdC/RibB"/>
    <property type="match status" value="1"/>
</dbReference>
<keyword evidence="15" id="KW-1185">Reference proteome</keyword>